<dbReference type="RefSeq" id="WP_378166881.1">
    <property type="nucleotide sequence ID" value="NZ_JBHSBU010000001.1"/>
</dbReference>
<proteinExistence type="predicted"/>
<evidence type="ECO:0000313" key="1">
    <source>
        <dbReference type="EMBL" id="MFC4161205.1"/>
    </source>
</evidence>
<sequence>MYDCLLEDNPAQFDTAATPVARPVTLAWSGFRLEKHYAGRSWARFSVRRDDDYGVLSRLREAALYLGCEVDRLDDGSIVVVGLTLNETLALSERFGERLAVEATLAGQARF</sequence>
<evidence type="ECO:0000313" key="2">
    <source>
        <dbReference type="Proteomes" id="UP001595791"/>
    </source>
</evidence>
<reference evidence="2" key="1">
    <citation type="journal article" date="2019" name="Int. J. Syst. Evol. Microbiol.">
        <title>The Global Catalogue of Microorganisms (GCM) 10K type strain sequencing project: providing services to taxonomists for standard genome sequencing and annotation.</title>
        <authorList>
            <consortium name="The Broad Institute Genomics Platform"/>
            <consortium name="The Broad Institute Genome Sequencing Center for Infectious Disease"/>
            <person name="Wu L."/>
            <person name="Ma J."/>
        </authorList>
    </citation>
    <scope>NUCLEOTIDE SEQUENCE [LARGE SCALE GENOMIC DNA]</scope>
    <source>
        <strain evidence="2">LMG 29894</strain>
    </source>
</reference>
<name>A0ABV8MV20_9NEIS</name>
<keyword evidence="2" id="KW-1185">Reference proteome</keyword>
<accession>A0ABV8MV20</accession>
<dbReference type="Proteomes" id="UP001595791">
    <property type="component" value="Unassembled WGS sequence"/>
</dbReference>
<comment type="caution">
    <text evidence="1">The sequence shown here is derived from an EMBL/GenBank/DDBJ whole genome shotgun (WGS) entry which is preliminary data.</text>
</comment>
<protein>
    <submittedName>
        <fullName evidence="1">Uncharacterized protein</fullName>
    </submittedName>
</protein>
<organism evidence="1 2">
    <name type="scientific">Chitinimonas lacunae</name>
    <dbReference type="NCBI Taxonomy" id="1963018"/>
    <lineage>
        <taxon>Bacteria</taxon>
        <taxon>Pseudomonadati</taxon>
        <taxon>Pseudomonadota</taxon>
        <taxon>Betaproteobacteria</taxon>
        <taxon>Neisseriales</taxon>
        <taxon>Chitinibacteraceae</taxon>
        <taxon>Chitinimonas</taxon>
    </lineage>
</organism>
<gene>
    <name evidence="1" type="ORF">ACFOW7_17855</name>
</gene>
<dbReference type="EMBL" id="JBHSBU010000001">
    <property type="protein sequence ID" value="MFC4161205.1"/>
    <property type="molecule type" value="Genomic_DNA"/>
</dbReference>